<evidence type="ECO:0000259" key="5">
    <source>
        <dbReference type="Pfam" id="PF13249"/>
    </source>
</evidence>
<evidence type="ECO:0000313" key="6">
    <source>
        <dbReference type="EMBL" id="VFQ77377.1"/>
    </source>
</evidence>
<dbReference type="InterPro" id="IPR032696">
    <property type="entry name" value="SQ_cyclase_C"/>
</dbReference>
<dbReference type="Pfam" id="PF13249">
    <property type="entry name" value="SQHop_cyclase_N"/>
    <property type="match status" value="1"/>
</dbReference>
<dbReference type="FunFam" id="1.50.10.20:FF:000002">
    <property type="entry name" value="Terpene cyclase/mutase family member"/>
    <property type="match status" value="1"/>
</dbReference>
<comment type="similarity">
    <text evidence="1">Belongs to the terpene cyclase/mutase family.</text>
</comment>
<dbReference type="InterPro" id="IPR032697">
    <property type="entry name" value="SQ_cyclase_N"/>
</dbReference>
<name>A0A484LLZ5_9ASTE</name>
<reference evidence="6 7" key="1">
    <citation type="submission" date="2018-04" db="EMBL/GenBank/DDBJ databases">
        <authorList>
            <person name="Vogel A."/>
        </authorList>
    </citation>
    <scope>NUCLEOTIDE SEQUENCE [LARGE SCALE GENOMIC DNA]</scope>
</reference>
<dbReference type="EMBL" id="OOIL02001679">
    <property type="protein sequence ID" value="VFQ77377.1"/>
    <property type="molecule type" value="Genomic_DNA"/>
</dbReference>
<dbReference type="GO" id="GO:0005811">
    <property type="term" value="C:lipid droplet"/>
    <property type="evidence" value="ECO:0007669"/>
    <property type="project" value="InterPro"/>
</dbReference>
<feature type="domain" description="Squalene cyclase N-terminal" evidence="5">
    <location>
        <begin position="129"/>
        <end position="365"/>
    </location>
</feature>
<dbReference type="InterPro" id="IPR018333">
    <property type="entry name" value="Squalene_cyclase"/>
</dbReference>
<proteinExistence type="inferred from homology"/>
<dbReference type="Gene3D" id="1.50.10.20">
    <property type="match status" value="2"/>
</dbReference>
<keyword evidence="7" id="KW-1185">Reference proteome</keyword>
<dbReference type="InterPro" id="IPR008930">
    <property type="entry name" value="Terpenoid_cyclase/PrenylTrfase"/>
</dbReference>
<protein>
    <recommendedName>
        <fullName evidence="8">Terpene cyclase/mutase family member</fullName>
    </recommendedName>
</protein>
<evidence type="ECO:0000256" key="2">
    <source>
        <dbReference type="ARBA" id="ARBA00022737"/>
    </source>
</evidence>
<dbReference type="Pfam" id="PF13243">
    <property type="entry name" value="SQHop_cyclase_C"/>
    <property type="match status" value="1"/>
</dbReference>
<organism evidence="6 7">
    <name type="scientific">Cuscuta campestris</name>
    <dbReference type="NCBI Taxonomy" id="132261"/>
    <lineage>
        <taxon>Eukaryota</taxon>
        <taxon>Viridiplantae</taxon>
        <taxon>Streptophyta</taxon>
        <taxon>Embryophyta</taxon>
        <taxon>Tracheophyta</taxon>
        <taxon>Spermatophyta</taxon>
        <taxon>Magnoliopsida</taxon>
        <taxon>eudicotyledons</taxon>
        <taxon>Gunneridae</taxon>
        <taxon>Pentapetalae</taxon>
        <taxon>asterids</taxon>
        <taxon>lamiids</taxon>
        <taxon>Solanales</taxon>
        <taxon>Convolvulaceae</taxon>
        <taxon>Cuscuteae</taxon>
        <taxon>Cuscuta</taxon>
        <taxon>Cuscuta subgen. Grammica</taxon>
        <taxon>Cuscuta sect. Cleistogrammica</taxon>
    </lineage>
</organism>
<dbReference type="OrthoDB" id="1254072at2759"/>
<gene>
    <name evidence="6" type="ORF">CCAM_LOCUS19153</name>
</gene>
<evidence type="ECO:0000259" key="4">
    <source>
        <dbReference type="Pfam" id="PF13243"/>
    </source>
</evidence>
<accession>A0A484LLZ5</accession>
<sequence length="914" mass="102961">MWKLRIAEGKDGLLSTTNNFIGRQHWEFDPDAGTPEERAEVERLRAEFKRNRFTRQQSSDRLMRLQFSKENGCGPIPRGVKIKEEEGITEEAITTTLRRAISFYSTLQACDGHWPAESSGPCFFLPPLNEDGGWGLHIEGPSTMFGSGISYVALRLLGEGPDDGENRAMERGRKWILDHGGAVGIPSWGKFWFAVLGIYEWDGCNPLLPEMLLLPKFFPIHPGKFLSYSRLTFFPMTYVYAKRFVGPQTQVVLSLRQELYTHPYKEIKWNDLRFMCAKEDINYPLNSMPFYLYEFIQYFVEPLLKIWPFSKLRKKALKMAMDHIHYEDECSNYMCIGITIKTACIVACWDEDPNSEAFRRHLARLPDYFWVAEDGMKVQCFGSQMWDLSFSVRAILSSNLNQEYWPTLKRAHEFLKASQVISNPPREFQEKYYRHESKGCWTFSNQDHGWQVSDCTAEALLDGVAWVTQTPVLELRISGDSMGLGLGSWPGVGVGRVGGPRAEKVGIGAGVRCLPGLSMGGAGIRSGALTSTTVAVTAKATTTAAAVLLLSSAAAGAVGPAPSAGGAVEDGAGAAGREFVVVEERVNRFPEFRRRIGRGEDKIGNLIIDRGKNPPLDKCVKLVPFGVVGARGGRFAGEEITKGEASNQEKEQMTPLFIVWLLETQEDRDVKLHVRDGCKRQVALKFSQLPTHVIGEEIDTQRLYDAVNVVLSLQSDNGGFFAWEPRRTYEWVEKLNPLEFFEDVLIEREYVECTSSAIQSLSYFQKLHPQHRKSEIESSIQRGIRYVEKMQNLDGSWTGNWGNCFTYATWFAVEALATCGKNCSNSVVVRKACQFLLTKQLPDGGWGESYLSSSKKSTRLRYHVKGINEGPVLIDNVHDDDELSIVLSVVDESDTADLHVPLKRHFRLREVDYK</sequence>
<dbReference type="GO" id="GO:0016104">
    <property type="term" value="P:triterpenoid biosynthetic process"/>
    <property type="evidence" value="ECO:0007669"/>
    <property type="project" value="InterPro"/>
</dbReference>
<dbReference type="PANTHER" id="PTHR11764:SF19">
    <property type="entry name" value="TERPENE CYCLASE_MUTASE FAMILY MEMBER"/>
    <property type="match status" value="1"/>
</dbReference>
<dbReference type="GO" id="GO:0031559">
    <property type="term" value="F:oxidosqualene cyclase activity"/>
    <property type="evidence" value="ECO:0007669"/>
    <property type="project" value="UniProtKB-ARBA"/>
</dbReference>
<dbReference type="AlphaFoldDB" id="A0A484LLZ5"/>
<dbReference type="SUPFAM" id="SSF48239">
    <property type="entry name" value="Terpenoid cyclases/Protein prenyltransferases"/>
    <property type="match status" value="3"/>
</dbReference>
<feature type="domain" description="Squalene cyclase C-terminal" evidence="4">
    <location>
        <begin position="700"/>
        <end position="855"/>
    </location>
</feature>
<dbReference type="PANTHER" id="PTHR11764">
    <property type="entry name" value="TERPENE CYCLASE/MUTASE FAMILY MEMBER"/>
    <property type="match status" value="1"/>
</dbReference>
<keyword evidence="2" id="KW-0677">Repeat</keyword>
<dbReference type="Proteomes" id="UP000595140">
    <property type="component" value="Unassembled WGS sequence"/>
</dbReference>
<evidence type="ECO:0000313" key="7">
    <source>
        <dbReference type="Proteomes" id="UP000595140"/>
    </source>
</evidence>
<evidence type="ECO:0000256" key="1">
    <source>
        <dbReference type="ARBA" id="ARBA00009755"/>
    </source>
</evidence>
<evidence type="ECO:0000256" key="3">
    <source>
        <dbReference type="ARBA" id="ARBA00023235"/>
    </source>
</evidence>
<evidence type="ECO:0008006" key="8">
    <source>
        <dbReference type="Google" id="ProtNLM"/>
    </source>
</evidence>
<keyword evidence="3" id="KW-0413">Isomerase</keyword>